<dbReference type="Proteomes" id="UP001175226">
    <property type="component" value="Unassembled WGS sequence"/>
</dbReference>
<organism evidence="1 2">
    <name type="scientific">Armillaria borealis</name>
    <dbReference type="NCBI Taxonomy" id="47425"/>
    <lineage>
        <taxon>Eukaryota</taxon>
        <taxon>Fungi</taxon>
        <taxon>Dikarya</taxon>
        <taxon>Basidiomycota</taxon>
        <taxon>Agaricomycotina</taxon>
        <taxon>Agaricomycetes</taxon>
        <taxon>Agaricomycetidae</taxon>
        <taxon>Agaricales</taxon>
        <taxon>Marasmiineae</taxon>
        <taxon>Physalacriaceae</taxon>
        <taxon>Armillaria</taxon>
    </lineage>
</organism>
<reference evidence="1" key="1">
    <citation type="submission" date="2023-06" db="EMBL/GenBank/DDBJ databases">
        <authorList>
            <consortium name="Lawrence Berkeley National Laboratory"/>
            <person name="Ahrendt S."/>
            <person name="Sahu N."/>
            <person name="Indic B."/>
            <person name="Wong-Bajracharya J."/>
            <person name="Merenyi Z."/>
            <person name="Ke H.-M."/>
            <person name="Monk M."/>
            <person name="Kocsube S."/>
            <person name="Drula E."/>
            <person name="Lipzen A."/>
            <person name="Balint B."/>
            <person name="Henrissat B."/>
            <person name="Andreopoulos B."/>
            <person name="Martin F.M."/>
            <person name="Harder C.B."/>
            <person name="Rigling D."/>
            <person name="Ford K.L."/>
            <person name="Foster G.D."/>
            <person name="Pangilinan J."/>
            <person name="Papanicolaou A."/>
            <person name="Barry K."/>
            <person name="LaButti K."/>
            <person name="Viragh M."/>
            <person name="Koriabine M."/>
            <person name="Yan M."/>
            <person name="Riley R."/>
            <person name="Champramary S."/>
            <person name="Plett K.L."/>
            <person name="Tsai I.J."/>
            <person name="Slot J."/>
            <person name="Sipos G."/>
            <person name="Plett J."/>
            <person name="Nagy L.G."/>
            <person name="Grigoriev I.V."/>
        </authorList>
    </citation>
    <scope>NUCLEOTIDE SEQUENCE</scope>
    <source>
        <strain evidence="1">FPL87.14</strain>
    </source>
</reference>
<evidence type="ECO:0000313" key="2">
    <source>
        <dbReference type="Proteomes" id="UP001175226"/>
    </source>
</evidence>
<name>A0AA39N138_9AGAR</name>
<dbReference type="AlphaFoldDB" id="A0AA39N138"/>
<evidence type="ECO:0000313" key="1">
    <source>
        <dbReference type="EMBL" id="KAK0453320.1"/>
    </source>
</evidence>
<gene>
    <name evidence="1" type="ORF">EV421DRAFT_1730407</name>
</gene>
<dbReference type="EMBL" id="JAUEPT010000003">
    <property type="protein sequence ID" value="KAK0453320.1"/>
    <property type="molecule type" value="Genomic_DNA"/>
</dbReference>
<accession>A0AA39N138</accession>
<sequence>MDVSECEKLDHTLNLVRILDKGQLIAAPPIREQIGRRVADRHGTAYNLASYVISISVTTGNCPERTMWARYGGEISSWLCVRHSGGGGMVSDCDDKAPWPTSRLSERNDSDPVCREDRKKRRKCSFSETSGHQRYYPRKILSIKFEGHEAIHTANDFFTGRNTAMSVGCMQGRAGSSGIVGSFNIGRYVSPEGQQANAFHTEDAINASCCDVWPIKNWTEKHDGACLGNTGGGNGNKSNTQKRVGIRALSRVARTTARGNDTER</sequence>
<protein>
    <submittedName>
        <fullName evidence="1">Uncharacterized protein</fullName>
    </submittedName>
</protein>
<comment type="caution">
    <text evidence="1">The sequence shown here is derived from an EMBL/GenBank/DDBJ whole genome shotgun (WGS) entry which is preliminary data.</text>
</comment>
<keyword evidence="2" id="KW-1185">Reference proteome</keyword>
<proteinExistence type="predicted"/>